<dbReference type="EnsemblMetazoa" id="GAUT002795-RA">
    <property type="protein sequence ID" value="GAUT002795-PA"/>
    <property type="gene ID" value="GAUT002795"/>
</dbReference>
<evidence type="ECO:0000313" key="1">
    <source>
        <dbReference type="EnsemblMetazoa" id="GAUT002795-PA"/>
    </source>
</evidence>
<organism evidence="1 2">
    <name type="scientific">Glossina austeni</name>
    <name type="common">Savannah tsetse fly</name>
    <dbReference type="NCBI Taxonomy" id="7395"/>
    <lineage>
        <taxon>Eukaryota</taxon>
        <taxon>Metazoa</taxon>
        <taxon>Ecdysozoa</taxon>
        <taxon>Arthropoda</taxon>
        <taxon>Hexapoda</taxon>
        <taxon>Insecta</taxon>
        <taxon>Pterygota</taxon>
        <taxon>Neoptera</taxon>
        <taxon>Endopterygota</taxon>
        <taxon>Diptera</taxon>
        <taxon>Brachycera</taxon>
        <taxon>Muscomorpha</taxon>
        <taxon>Hippoboscoidea</taxon>
        <taxon>Glossinidae</taxon>
        <taxon>Glossina</taxon>
    </lineage>
</organism>
<dbReference type="VEuPathDB" id="VectorBase:GAUT002795"/>
<evidence type="ECO:0000313" key="2">
    <source>
        <dbReference type="Proteomes" id="UP000078200"/>
    </source>
</evidence>
<dbReference type="AlphaFoldDB" id="A0A1A9UF27"/>
<sequence>MNLSQKPFFGNNWKPLESSLSGIEEFFAAARWKSPHKLYHRCTLDPLQRRHSICVMSRKPPYPGNAFSLLYRKLRVCHPNYDRHPEFLLSALATRDLVLRAPVVVDRKCHRLCKYENFIEIFDIDKYIMYIHIRAVLSGGSYVYSPVIRLLSLLVLKNLKVFLKTGADV</sequence>
<keyword evidence="2" id="KW-1185">Reference proteome</keyword>
<name>A0A1A9UF27_GLOAU</name>
<accession>A0A1A9UF27</accession>
<reference evidence="1" key="1">
    <citation type="submission" date="2020-05" db="UniProtKB">
        <authorList>
            <consortium name="EnsemblMetazoa"/>
        </authorList>
    </citation>
    <scope>IDENTIFICATION</scope>
    <source>
        <strain evidence="1">TTRI</strain>
    </source>
</reference>
<protein>
    <submittedName>
        <fullName evidence="1">Uncharacterized protein</fullName>
    </submittedName>
</protein>
<proteinExistence type="predicted"/>
<dbReference type="Proteomes" id="UP000078200">
    <property type="component" value="Unassembled WGS sequence"/>
</dbReference>